<evidence type="ECO:0000313" key="1">
    <source>
        <dbReference type="EMBL" id="CAG8730205.1"/>
    </source>
</evidence>
<keyword evidence="2" id="KW-1185">Reference proteome</keyword>
<organism evidence="1 2">
    <name type="scientific">Acaulospora morrowiae</name>
    <dbReference type="NCBI Taxonomy" id="94023"/>
    <lineage>
        <taxon>Eukaryota</taxon>
        <taxon>Fungi</taxon>
        <taxon>Fungi incertae sedis</taxon>
        <taxon>Mucoromycota</taxon>
        <taxon>Glomeromycotina</taxon>
        <taxon>Glomeromycetes</taxon>
        <taxon>Diversisporales</taxon>
        <taxon>Acaulosporaceae</taxon>
        <taxon>Acaulospora</taxon>
    </lineage>
</organism>
<reference evidence="1" key="1">
    <citation type="submission" date="2021-06" db="EMBL/GenBank/DDBJ databases">
        <authorList>
            <person name="Kallberg Y."/>
            <person name="Tangrot J."/>
            <person name="Rosling A."/>
        </authorList>
    </citation>
    <scope>NUCLEOTIDE SEQUENCE</scope>
    <source>
        <strain evidence="1">CL551</strain>
    </source>
</reference>
<accession>A0A9N9IDD2</accession>
<dbReference type="AlphaFoldDB" id="A0A9N9IDD2"/>
<proteinExistence type="predicted"/>
<comment type="caution">
    <text evidence="1">The sequence shown here is derived from an EMBL/GenBank/DDBJ whole genome shotgun (WGS) entry which is preliminary data.</text>
</comment>
<dbReference type="Proteomes" id="UP000789342">
    <property type="component" value="Unassembled WGS sequence"/>
</dbReference>
<gene>
    <name evidence="1" type="ORF">AMORRO_LOCUS13961</name>
</gene>
<evidence type="ECO:0000313" key="2">
    <source>
        <dbReference type="Proteomes" id="UP000789342"/>
    </source>
</evidence>
<protein>
    <submittedName>
        <fullName evidence="1">14707_t:CDS:1</fullName>
    </submittedName>
</protein>
<name>A0A9N9IDD2_9GLOM</name>
<feature type="non-terminal residue" evidence="1">
    <location>
        <position position="1"/>
    </location>
</feature>
<dbReference type="EMBL" id="CAJVPV010025914">
    <property type="protein sequence ID" value="CAG8730205.1"/>
    <property type="molecule type" value="Genomic_DNA"/>
</dbReference>
<sequence>LKRVFVDEKPFVHDNKNNCNIDHGKLSFLQEGARVKSANTVYRPNCLRGYQGSLLYCDSSTYVPTCMGHHDF</sequence>